<gene>
    <name evidence="2" type="ORF">F383_34087</name>
</gene>
<proteinExistence type="predicted"/>
<dbReference type="Proteomes" id="UP000032142">
    <property type="component" value="Unassembled WGS sequence"/>
</dbReference>
<dbReference type="AlphaFoldDB" id="A0A0B0MZJ3"/>
<sequence length="36" mass="4251">MKMWDDHTEEMTPGDMEAEREGLSFEADPVVYSRIF</sequence>
<feature type="region of interest" description="Disordered" evidence="1">
    <location>
        <begin position="1"/>
        <end position="22"/>
    </location>
</feature>
<evidence type="ECO:0000313" key="2">
    <source>
        <dbReference type="EMBL" id="KHG07548.1"/>
    </source>
</evidence>
<name>A0A0B0MZJ3_GOSAR</name>
<keyword evidence="3" id="KW-1185">Reference proteome</keyword>
<accession>A0A0B0MZJ3</accession>
<evidence type="ECO:0000313" key="3">
    <source>
        <dbReference type="Proteomes" id="UP000032142"/>
    </source>
</evidence>
<feature type="compositionally biased region" description="Basic and acidic residues" evidence="1">
    <location>
        <begin position="1"/>
        <end position="10"/>
    </location>
</feature>
<protein>
    <submittedName>
        <fullName evidence="2">Uncharacterized protein</fullName>
    </submittedName>
</protein>
<dbReference type="EMBL" id="JRRC01476738">
    <property type="protein sequence ID" value="KHG07548.1"/>
    <property type="molecule type" value="Genomic_DNA"/>
</dbReference>
<organism evidence="2 3">
    <name type="scientific">Gossypium arboreum</name>
    <name type="common">Tree cotton</name>
    <name type="synonym">Gossypium nanking</name>
    <dbReference type="NCBI Taxonomy" id="29729"/>
    <lineage>
        <taxon>Eukaryota</taxon>
        <taxon>Viridiplantae</taxon>
        <taxon>Streptophyta</taxon>
        <taxon>Embryophyta</taxon>
        <taxon>Tracheophyta</taxon>
        <taxon>Spermatophyta</taxon>
        <taxon>Magnoliopsida</taxon>
        <taxon>eudicotyledons</taxon>
        <taxon>Gunneridae</taxon>
        <taxon>Pentapetalae</taxon>
        <taxon>rosids</taxon>
        <taxon>malvids</taxon>
        <taxon>Malvales</taxon>
        <taxon>Malvaceae</taxon>
        <taxon>Malvoideae</taxon>
        <taxon>Gossypium</taxon>
    </lineage>
</organism>
<reference evidence="3" key="1">
    <citation type="submission" date="2014-09" db="EMBL/GenBank/DDBJ databases">
        <authorList>
            <person name="Mudge J."/>
            <person name="Ramaraj T."/>
            <person name="Lindquist I.E."/>
            <person name="Bharti A.K."/>
            <person name="Sundararajan A."/>
            <person name="Cameron C.T."/>
            <person name="Woodward J.E."/>
            <person name="May G.D."/>
            <person name="Brubaker C."/>
            <person name="Broadhvest J."/>
            <person name="Wilkins T.A."/>
        </authorList>
    </citation>
    <scope>NUCLEOTIDE SEQUENCE</scope>
    <source>
        <strain evidence="3">cv. AKA8401</strain>
    </source>
</reference>
<evidence type="ECO:0000256" key="1">
    <source>
        <dbReference type="SAM" id="MobiDB-lite"/>
    </source>
</evidence>
<comment type="caution">
    <text evidence="2">The sequence shown here is derived from an EMBL/GenBank/DDBJ whole genome shotgun (WGS) entry which is preliminary data.</text>
</comment>